<organism evidence="1 2">
    <name type="scientific">Breznakia blatticola</name>
    <dbReference type="NCBI Taxonomy" id="1754012"/>
    <lineage>
        <taxon>Bacteria</taxon>
        <taxon>Bacillati</taxon>
        <taxon>Bacillota</taxon>
        <taxon>Erysipelotrichia</taxon>
        <taxon>Erysipelotrichales</taxon>
        <taxon>Erysipelotrichaceae</taxon>
        <taxon>Breznakia</taxon>
    </lineage>
</organism>
<dbReference type="PANTHER" id="PTHR33221:SF15">
    <property type="entry name" value="HTH-TYPE TRANSCRIPTIONAL REGULATOR YWGB-RELATED"/>
    <property type="match status" value="1"/>
</dbReference>
<dbReference type="GO" id="GO:0003700">
    <property type="term" value="F:DNA-binding transcription factor activity"/>
    <property type="evidence" value="ECO:0007669"/>
    <property type="project" value="TreeGrafter"/>
</dbReference>
<evidence type="ECO:0000313" key="2">
    <source>
        <dbReference type="Proteomes" id="UP000294743"/>
    </source>
</evidence>
<protein>
    <submittedName>
        <fullName evidence="1">BadM/Rrf2 family transcriptional regulator</fullName>
    </submittedName>
</protein>
<keyword evidence="2" id="KW-1185">Reference proteome</keyword>
<dbReference type="Pfam" id="PF02082">
    <property type="entry name" value="Rrf2"/>
    <property type="match status" value="1"/>
</dbReference>
<dbReference type="InterPro" id="IPR036388">
    <property type="entry name" value="WH-like_DNA-bd_sf"/>
</dbReference>
<dbReference type="Gene3D" id="1.10.10.10">
    <property type="entry name" value="Winged helix-like DNA-binding domain superfamily/Winged helix DNA-binding domain"/>
    <property type="match status" value="1"/>
</dbReference>
<dbReference type="RefSeq" id="WP_134168704.1">
    <property type="nucleotide sequence ID" value="NZ_SODD01000009.1"/>
</dbReference>
<evidence type="ECO:0000313" key="1">
    <source>
        <dbReference type="EMBL" id="TDW20967.1"/>
    </source>
</evidence>
<dbReference type="PANTHER" id="PTHR33221">
    <property type="entry name" value="WINGED HELIX-TURN-HELIX TRANSCRIPTIONAL REGULATOR, RRF2 FAMILY"/>
    <property type="match status" value="1"/>
</dbReference>
<dbReference type="NCBIfam" id="TIGR00738">
    <property type="entry name" value="rrf2_super"/>
    <property type="match status" value="1"/>
</dbReference>
<dbReference type="InterPro" id="IPR036390">
    <property type="entry name" value="WH_DNA-bd_sf"/>
</dbReference>
<comment type="caution">
    <text evidence="1">The sequence shown here is derived from an EMBL/GenBank/DDBJ whole genome shotgun (WGS) entry which is preliminary data.</text>
</comment>
<dbReference type="EMBL" id="SODD01000009">
    <property type="protein sequence ID" value="TDW20967.1"/>
    <property type="molecule type" value="Genomic_DNA"/>
</dbReference>
<dbReference type="GO" id="GO:0005829">
    <property type="term" value="C:cytosol"/>
    <property type="evidence" value="ECO:0007669"/>
    <property type="project" value="TreeGrafter"/>
</dbReference>
<reference evidence="1 2" key="1">
    <citation type="submission" date="2019-03" db="EMBL/GenBank/DDBJ databases">
        <title>Genomic Encyclopedia of Type Strains, Phase IV (KMG-IV): sequencing the most valuable type-strain genomes for metagenomic binning, comparative biology and taxonomic classification.</title>
        <authorList>
            <person name="Goeker M."/>
        </authorList>
    </citation>
    <scope>NUCLEOTIDE SEQUENCE [LARGE SCALE GENOMIC DNA]</scope>
    <source>
        <strain evidence="1 2">DSM 28867</strain>
    </source>
</reference>
<dbReference type="PROSITE" id="PS51197">
    <property type="entry name" value="HTH_RRF2_2"/>
    <property type="match status" value="1"/>
</dbReference>
<sequence length="159" mass="18416">MKLTTKSRYAVRVLVGCAIFEDRGLITVKNASRHLQLSPKYIETIFIELKKANYITSVRGHRGGYKLALRPEDITIYSVIMAMEPIDGLAPRRDNPDALSRFVYREVWYRAGAELKMFLNDISIADLIEEKGGIEEIKKTDWYKDYNKEELEEKRNLGL</sequence>
<gene>
    <name evidence="1" type="ORF">EDD63_1092</name>
</gene>
<proteinExistence type="predicted"/>
<dbReference type="Proteomes" id="UP000294743">
    <property type="component" value="Unassembled WGS sequence"/>
</dbReference>
<name>A0A4R7ZSH7_9FIRM</name>
<dbReference type="SUPFAM" id="SSF46785">
    <property type="entry name" value="Winged helix' DNA-binding domain"/>
    <property type="match status" value="1"/>
</dbReference>
<accession>A0A4R7ZSH7</accession>
<dbReference type="OrthoDB" id="9808360at2"/>
<dbReference type="AlphaFoldDB" id="A0A4R7ZSH7"/>
<dbReference type="InterPro" id="IPR000944">
    <property type="entry name" value="Tscrpt_reg_Rrf2"/>
</dbReference>